<dbReference type="Proteomes" id="UP000006787">
    <property type="component" value="Unassembled WGS sequence"/>
</dbReference>
<reference evidence="1 2" key="1">
    <citation type="journal article" date="2012" name="J. Bacteriol.">
        <title>Genome Sequence of the Bacteriocin-Producing Strain Lactococcus garvieae DCC43.</title>
        <authorList>
            <person name="Gabrielsen C."/>
            <person name="Brede D.A."/>
            <person name="Hernandez P.E."/>
            <person name="Nes I.F."/>
            <person name="Diep D.B."/>
        </authorList>
    </citation>
    <scope>NUCLEOTIDE SEQUENCE [LARGE SCALE GENOMIC DNA]</scope>
    <source>
        <strain evidence="1 2">DCC43</strain>
    </source>
</reference>
<evidence type="ECO:0000313" key="2">
    <source>
        <dbReference type="Proteomes" id="UP000006787"/>
    </source>
</evidence>
<dbReference type="AlphaFoldDB" id="K2PT67"/>
<gene>
    <name evidence="1" type="ORF">C426_1977</name>
</gene>
<dbReference type="EMBL" id="AMQS01000036">
    <property type="protein sequence ID" value="EKF50666.1"/>
    <property type="molecule type" value="Genomic_DNA"/>
</dbReference>
<evidence type="ECO:0000313" key="1">
    <source>
        <dbReference type="EMBL" id="EKF50666.1"/>
    </source>
</evidence>
<accession>K2PT67</accession>
<proteinExistence type="predicted"/>
<protein>
    <submittedName>
        <fullName evidence="1">Uncharacterized protein</fullName>
    </submittedName>
</protein>
<sequence>MRKKQEISSETLAFLEEQFRSYPQIGFLKAVAEKRDANKSVEYYDTLEKDINNAFECLSEDLQEIVEECFWGKNRHLDWETIGAVYLGVKRRKSYEVRYQILEELALKQGLLIR</sequence>
<comment type="caution">
    <text evidence="1">The sequence shown here is derived from an EMBL/GenBank/DDBJ whole genome shotgun (WGS) entry which is preliminary data.</text>
</comment>
<organism evidence="1 2">
    <name type="scientific">Lactococcus garvieae DCC43</name>
    <dbReference type="NCBI Taxonomy" id="1231377"/>
    <lineage>
        <taxon>Bacteria</taxon>
        <taxon>Bacillati</taxon>
        <taxon>Bacillota</taxon>
        <taxon>Bacilli</taxon>
        <taxon>Lactobacillales</taxon>
        <taxon>Streptococcaceae</taxon>
        <taxon>Lactococcus</taxon>
    </lineage>
</organism>
<dbReference type="PATRIC" id="fig|1231377.3.peg.1957"/>
<dbReference type="RefSeq" id="WP_003136594.1">
    <property type="nucleotide sequence ID" value="NZ_AMQS01000036.1"/>
</dbReference>
<name>K2PT67_9LACT</name>